<evidence type="ECO:0000313" key="2">
    <source>
        <dbReference type="Proteomes" id="UP000040841"/>
    </source>
</evidence>
<protein>
    <submittedName>
        <fullName evidence="1">Uncharacterized protein</fullName>
    </submittedName>
</protein>
<accession>A0AA36LNQ1</accession>
<comment type="caution">
    <text evidence="1">The sequence shown here is derived from an EMBL/GenBank/DDBJ whole genome shotgun (WGS) entry which is preliminary data.</text>
</comment>
<dbReference type="Proteomes" id="UP000040841">
    <property type="component" value="Unassembled WGS sequence"/>
</dbReference>
<name>A0AA36LNQ1_YERMO</name>
<dbReference type="EMBL" id="CQBM01000001">
    <property type="protein sequence ID" value="CNH65822.1"/>
    <property type="molecule type" value="Genomic_DNA"/>
</dbReference>
<evidence type="ECO:0000313" key="1">
    <source>
        <dbReference type="EMBL" id="CNH65822.1"/>
    </source>
</evidence>
<proteinExistence type="predicted"/>
<gene>
    <name evidence="1" type="ORF">ERS008502_01071</name>
</gene>
<organism evidence="1 2">
    <name type="scientific">Yersinia mollaretii</name>
    <dbReference type="NCBI Taxonomy" id="33060"/>
    <lineage>
        <taxon>Bacteria</taxon>
        <taxon>Pseudomonadati</taxon>
        <taxon>Pseudomonadota</taxon>
        <taxon>Gammaproteobacteria</taxon>
        <taxon>Enterobacterales</taxon>
        <taxon>Yersiniaceae</taxon>
        <taxon>Yersinia</taxon>
    </lineage>
</organism>
<sequence>MRFINLQVIDYAKSFGFDVAGGGLSTGIPSIRRLDTAIKSAFGGFATRMTSKYLSR</sequence>
<reference evidence="1 2" key="1">
    <citation type="submission" date="2015-03" db="EMBL/GenBank/DDBJ databases">
        <authorList>
            <consortium name="Pathogen Informatics"/>
            <person name="Murphy D."/>
        </authorList>
    </citation>
    <scope>NUCLEOTIDE SEQUENCE [LARGE SCALE GENOMIC DNA]</scope>
    <source>
        <strain evidence="1 2">FE82747</strain>
    </source>
</reference>
<dbReference type="AlphaFoldDB" id="A0AA36LNQ1"/>